<organism evidence="1 2">
    <name type="scientific">Candidatus Zambryskibacteria bacterium RIFOXYD2_FULL_43_10</name>
    <dbReference type="NCBI Taxonomy" id="1802782"/>
    <lineage>
        <taxon>Bacteria</taxon>
        <taxon>Candidatus Zambryskiibacteriota</taxon>
    </lineage>
</organism>
<name>A0A1G2V8R9_9BACT</name>
<sequence>MKSGRQQKGESHETKFISFCSKNKIKCIYLDANTEKKKKYLKDQQGKSPDFLCQKNNKSIFVEIKTHTLLTNEARNSKMLKTIKAKKSLGLSGTTIFEPFDPLPELKGVFEGYLRGASKKFKNIKDKYSFQRVLLLDGIQIEEIDICRIFLGKLLDVDRNTYIKKEKGLLDSTGSNVSAIVYWAENLNQYRGIQNPKARILLSEIDFKNFFEVFTNKSVIG</sequence>
<reference evidence="1 2" key="1">
    <citation type="journal article" date="2016" name="Nat. Commun.">
        <title>Thousands of microbial genomes shed light on interconnected biogeochemical processes in an aquifer system.</title>
        <authorList>
            <person name="Anantharaman K."/>
            <person name="Brown C.T."/>
            <person name="Hug L.A."/>
            <person name="Sharon I."/>
            <person name="Castelle C.J."/>
            <person name="Probst A.J."/>
            <person name="Thomas B.C."/>
            <person name="Singh A."/>
            <person name="Wilkins M.J."/>
            <person name="Karaoz U."/>
            <person name="Brodie E.L."/>
            <person name="Williams K.H."/>
            <person name="Hubbard S.S."/>
            <person name="Banfield J.F."/>
        </authorList>
    </citation>
    <scope>NUCLEOTIDE SEQUENCE [LARGE SCALE GENOMIC DNA]</scope>
</reference>
<comment type="caution">
    <text evidence="1">The sequence shown here is derived from an EMBL/GenBank/DDBJ whole genome shotgun (WGS) entry which is preliminary data.</text>
</comment>
<proteinExistence type="predicted"/>
<dbReference type="Proteomes" id="UP000176868">
    <property type="component" value="Unassembled WGS sequence"/>
</dbReference>
<gene>
    <name evidence="1" type="ORF">A2544_02680</name>
</gene>
<protein>
    <submittedName>
        <fullName evidence="1">Uncharacterized protein</fullName>
    </submittedName>
</protein>
<accession>A0A1G2V8R9</accession>
<evidence type="ECO:0000313" key="1">
    <source>
        <dbReference type="EMBL" id="OHB18023.1"/>
    </source>
</evidence>
<dbReference type="AlphaFoldDB" id="A0A1G2V8R9"/>
<evidence type="ECO:0000313" key="2">
    <source>
        <dbReference type="Proteomes" id="UP000176868"/>
    </source>
</evidence>
<dbReference type="EMBL" id="MHWZ01000008">
    <property type="protein sequence ID" value="OHB18023.1"/>
    <property type="molecule type" value="Genomic_DNA"/>
</dbReference>